<comment type="caution">
    <text evidence="1">The sequence shown here is derived from an EMBL/GenBank/DDBJ whole genome shotgun (WGS) entry which is preliminary data.</text>
</comment>
<organism evidence="1 2">
    <name type="scientific">Xylaria grammica</name>
    <dbReference type="NCBI Taxonomy" id="363999"/>
    <lineage>
        <taxon>Eukaryota</taxon>
        <taxon>Fungi</taxon>
        <taxon>Dikarya</taxon>
        <taxon>Ascomycota</taxon>
        <taxon>Pezizomycotina</taxon>
        <taxon>Sordariomycetes</taxon>
        <taxon>Xylariomycetidae</taxon>
        <taxon>Xylariales</taxon>
        <taxon>Xylariaceae</taxon>
        <taxon>Xylaria</taxon>
    </lineage>
</organism>
<gene>
    <name evidence="1" type="ORF">EKO27_g10623</name>
</gene>
<dbReference type="InterPro" id="IPR036038">
    <property type="entry name" value="Aminotransferase-like"/>
</dbReference>
<name>A0A439CQQ2_9PEZI</name>
<dbReference type="STRING" id="363999.A0A439CQQ2"/>
<dbReference type="Proteomes" id="UP000286045">
    <property type="component" value="Unassembled WGS sequence"/>
</dbReference>
<keyword evidence="2" id="KW-1185">Reference proteome</keyword>
<dbReference type="InterPro" id="IPR001544">
    <property type="entry name" value="Aminotrans_IV"/>
</dbReference>
<dbReference type="Gene3D" id="3.20.10.10">
    <property type="entry name" value="D-amino Acid Aminotransferase, subunit A, domain 2"/>
    <property type="match status" value="1"/>
</dbReference>
<dbReference type="SUPFAM" id="SSF56752">
    <property type="entry name" value="D-aminoacid aminotransferase-like PLP-dependent enzymes"/>
    <property type="match status" value="1"/>
</dbReference>
<dbReference type="GO" id="GO:0003824">
    <property type="term" value="F:catalytic activity"/>
    <property type="evidence" value="ECO:0007669"/>
    <property type="project" value="InterPro"/>
</dbReference>
<evidence type="ECO:0000313" key="1">
    <source>
        <dbReference type="EMBL" id="RWA04484.1"/>
    </source>
</evidence>
<reference evidence="1 2" key="1">
    <citation type="submission" date="2018-12" db="EMBL/GenBank/DDBJ databases">
        <title>Draft genome sequence of Xylaria grammica IHI A82.</title>
        <authorList>
            <person name="Buettner E."/>
            <person name="Kellner H."/>
        </authorList>
    </citation>
    <scope>NUCLEOTIDE SEQUENCE [LARGE SCALE GENOMIC DNA]</scope>
    <source>
        <strain evidence="1 2">IHI A82</strain>
    </source>
</reference>
<dbReference type="EMBL" id="RYZI01000562">
    <property type="protein sequence ID" value="RWA04484.1"/>
    <property type="molecule type" value="Genomic_DNA"/>
</dbReference>
<dbReference type="AlphaFoldDB" id="A0A439CQQ2"/>
<evidence type="ECO:0000313" key="2">
    <source>
        <dbReference type="Proteomes" id="UP000286045"/>
    </source>
</evidence>
<sequence length="277" mass="31227">MDSLKLFTTIRCDLELLKVPDQVSPDVGWNQKPSPFYMLDFHRDRMLKAAIYWGWDAAIRTLDGEAGLNGLETLLRDNVTELSDTPYSAKVLIDRDGNLSIIKGPTGLVHLNNLFPSYLPAPSGSLTKESSEVGRVPERDFAYEILVDEQATSKSEFTHFKTTHRPMYEEARRRASINNITEKREVLLVNKDDGSIMEGSITTPHFWRNGRWVTPPVAREFNIALGSGGNSGTTRRWALERNLVVEEIVPVDSLVDGEECWISNALRGFIHGRVKLV</sequence>
<protein>
    <recommendedName>
        <fullName evidence="3">Aminodeoxychorismate lyase</fullName>
    </recommendedName>
</protein>
<dbReference type="InterPro" id="IPR043132">
    <property type="entry name" value="BCAT-like_C"/>
</dbReference>
<proteinExistence type="predicted"/>
<dbReference type="Pfam" id="PF01063">
    <property type="entry name" value="Aminotran_4"/>
    <property type="match status" value="1"/>
</dbReference>
<accession>A0A439CQQ2</accession>
<evidence type="ECO:0008006" key="3">
    <source>
        <dbReference type="Google" id="ProtNLM"/>
    </source>
</evidence>